<dbReference type="EMBL" id="MFID01000016">
    <property type="protein sequence ID" value="OGF81146.1"/>
    <property type="molecule type" value="Genomic_DNA"/>
</dbReference>
<keyword evidence="1" id="KW-1133">Transmembrane helix</keyword>
<accession>A0A1F5WZR2</accession>
<feature type="transmembrane region" description="Helical" evidence="1">
    <location>
        <begin position="100"/>
        <end position="123"/>
    </location>
</feature>
<organism evidence="2 3">
    <name type="scientific">Candidatus Giovannonibacteria bacterium RIFCSPLOWO2_01_FULL_45_34</name>
    <dbReference type="NCBI Taxonomy" id="1798351"/>
    <lineage>
        <taxon>Bacteria</taxon>
        <taxon>Candidatus Giovannoniibacteriota</taxon>
    </lineage>
</organism>
<keyword evidence="1" id="KW-0472">Membrane</keyword>
<evidence type="ECO:0000313" key="3">
    <source>
        <dbReference type="Proteomes" id="UP000178114"/>
    </source>
</evidence>
<dbReference type="AlphaFoldDB" id="A0A1F5WZR2"/>
<comment type="caution">
    <text evidence="2">The sequence shown here is derived from an EMBL/GenBank/DDBJ whole genome shotgun (WGS) entry which is preliminary data.</text>
</comment>
<evidence type="ECO:0000313" key="2">
    <source>
        <dbReference type="EMBL" id="OGF81146.1"/>
    </source>
</evidence>
<proteinExistence type="predicted"/>
<evidence type="ECO:0000256" key="1">
    <source>
        <dbReference type="SAM" id="Phobius"/>
    </source>
</evidence>
<dbReference type="STRING" id="1798351.A2930_01095"/>
<keyword evidence="1" id="KW-0812">Transmembrane</keyword>
<gene>
    <name evidence="2" type="ORF">A2930_01095</name>
</gene>
<feature type="transmembrane region" description="Helical" evidence="1">
    <location>
        <begin position="27"/>
        <end position="49"/>
    </location>
</feature>
<feature type="transmembrane region" description="Helical" evidence="1">
    <location>
        <begin position="55"/>
        <end position="79"/>
    </location>
</feature>
<dbReference type="Proteomes" id="UP000178114">
    <property type="component" value="Unassembled WGS sequence"/>
</dbReference>
<name>A0A1F5WZR2_9BACT</name>
<reference evidence="2 3" key="1">
    <citation type="journal article" date="2016" name="Nat. Commun.">
        <title>Thousands of microbial genomes shed light on interconnected biogeochemical processes in an aquifer system.</title>
        <authorList>
            <person name="Anantharaman K."/>
            <person name="Brown C.T."/>
            <person name="Hug L.A."/>
            <person name="Sharon I."/>
            <person name="Castelle C.J."/>
            <person name="Probst A.J."/>
            <person name="Thomas B.C."/>
            <person name="Singh A."/>
            <person name="Wilkins M.J."/>
            <person name="Karaoz U."/>
            <person name="Brodie E.L."/>
            <person name="Williams K.H."/>
            <person name="Hubbard S.S."/>
            <person name="Banfield J.F."/>
        </authorList>
    </citation>
    <scope>NUCLEOTIDE SEQUENCE [LARGE SCALE GENOMIC DNA]</scope>
</reference>
<protein>
    <submittedName>
        <fullName evidence="2">Uncharacterized protein</fullName>
    </submittedName>
</protein>
<sequence length="154" mass="16696">MLQIILFILGIVGLIKKRIKITSKRELTGKPVVALSIFYLLMALVLLLMGAVPQILFIVIGIVFVVTLIVIIFAGSPIDSSQLSAQNTNVPTQPHNKKKIILIVGIILVLGFLGVIASGIWVYKTTKEKCGHLGNGYVYVPGSGCVLQDSIEKR</sequence>